<dbReference type="AlphaFoldDB" id="A0AAV7LZ42"/>
<organism evidence="1 2">
    <name type="scientific">Pleurodeles waltl</name>
    <name type="common">Iberian ribbed newt</name>
    <dbReference type="NCBI Taxonomy" id="8319"/>
    <lineage>
        <taxon>Eukaryota</taxon>
        <taxon>Metazoa</taxon>
        <taxon>Chordata</taxon>
        <taxon>Craniata</taxon>
        <taxon>Vertebrata</taxon>
        <taxon>Euteleostomi</taxon>
        <taxon>Amphibia</taxon>
        <taxon>Batrachia</taxon>
        <taxon>Caudata</taxon>
        <taxon>Salamandroidea</taxon>
        <taxon>Salamandridae</taxon>
        <taxon>Pleurodelinae</taxon>
        <taxon>Pleurodeles</taxon>
    </lineage>
</organism>
<sequence>MSTTRPALRWEEPLVRRRIRLRQPWRHAWHPWSRTWFTLIKTDLYPHETLLTISGAYFVSVDTRHVTGR</sequence>
<gene>
    <name evidence="1" type="ORF">NDU88_001627</name>
</gene>
<reference evidence="1" key="1">
    <citation type="journal article" date="2022" name="bioRxiv">
        <title>Sequencing and chromosome-scale assembly of the giantPleurodeles waltlgenome.</title>
        <authorList>
            <person name="Brown T."/>
            <person name="Elewa A."/>
            <person name="Iarovenko S."/>
            <person name="Subramanian E."/>
            <person name="Araus A.J."/>
            <person name="Petzold A."/>
            <person name="Susuki M."/>
            <person name="Suzuki K.-i.T."/>
            <person name="Hayashi T."/>
            <person name="Toyoda A."/>
            <person name="Oliveira C."/>
            <person name="Osipova E."/>
            <person name="Leigh N.D."/>
            <person name="Simon A."/>
            <person name="Yun M.H."/>
        </authorList>
    </citation>
    <scope>NUCLEOTIDE SEQUENCE</scope>
    <source>
        <strain evidence="1">20211129_DDA</strain>
        <tissue evidence="1">Liver</tissue>
    </source>
</reference>
<comment type="caution">
    <text evidence="1">The sequence shown here is derived from an EMBL/GenBank/DDBJ whole genome shotgun (WGS) entry which is preliminary data.</text>
</comment>
<evidence type="ECO:0000313" key="2">
    <source>
        <dbReference type="Proteomes" id="UP001066276"/>
    </source>
</evidence>
<dbReference type="EMBL" id="JANPWB010000014">
    <property type="protein sequence ID" value="KAJ1096487.1"/>
    <property type="molecule type" value="Genomic_DNA"/>
</dbReference>
<evidence type="ECO:0000313" key="1">
    <source>
        <dbReference type="EMBL" id="KAJ1096487.1"/>
    </source>
</evidence>
<keyword evidence="2" id="KW-1185">Reference proteome</keyword>
<proteinExistence type="predicted"/>
<dbReference type="Proteomes" id="UP001066276">
    <property type="component" value="Chromosome 10"/>
</dbReference>
<protein>
    <submittedName>
        <fullName evidence="1">Uncharacterized protein</fullName>
    </submittedName>
</protein>
<accession>A0AAV7LZ42</accession>
<name>A0AAV7LZ42_PLEWA</name>